<dbReference type="EMBL" id="UPPP01000105">
    <property type="protein sequence ID" value="VBB09012.1"/>
    <property type="molecule type" value="Genomic_DNA"/>
</dbReference>
<dbReference type="PANTHER" id="PTHR42756:SF2">
    <property type="entry name" value="MARR FAMILY REGULATORY PROTEIN"/>
    <property type="match status" value="1"/>
</dbReference>
<gene>
    <name evidence="5" type="ORF">LUCI_4298</name>
</gene>
<keyword evidence="3" id="KW-0804">Transcription</keyword>
<evidence type="ECO:0000313" key="5">
    <source>
        <dbReference type="EMBL" id="VBB09012.1"/>
    </source>
</evidence>
<dbReference type="PRINTS" id="PR00598">
    <property type="entry name" value="HTHMARR"/>
</dbReference>
<dbReference type="RefSeq" id="WP_122629833.1">
    <property type="nucleotide sequence ID" value="NZ_UPPP01000105.1"/>
</dbReference>
<evidence type="ECO:0000259" key="4">
    <source>
        <dbReference type="PROSITE" id="PS50995"/>
    </source>
</evidence>
<proteinExistence type="predicted"/>
<feature type="domain" description="HTH marR-type" evidence="4">
    <location>
        <begin position="1"/>
        <end position="138"/>
    </location>
</feature>
<keyword evidence="6" id="KW-1185">Reference proteome</keyword>
<keyword evidence="2" id="KW-0238">DNA-binding</keyword>
<dbReference type="AlphaFoldDB" id="A0A498RG10"/>
<accession>A0A498RG10</accession>
<name>A0A498RG10_9FIRM</name>
<dbReference type="Pfam" id="PF01047">
    <property type="entry name" value="MarR"/>
    <property type="match status" value="1"/>
</dbReference>
<dbReference type="GO" id="GO:0003677">
    <property type="term" value="F:DNA binding"/>
    <property type="evidence" value="ECO:0007669"/>
    <property type="project" value="UniProtKB-KW"/>
</dbReference>
<dbReference type="SUPFAM" id="SSF46785">
    <property type="entry name" value="Winged helix' DNA-binding domain"/>
    <property type="match status" value="1"/>
</dbReference>
<dbReference type="PROSITE" id="PS50995">
    <property type="entry name" value="HTH_MARR_2"/>
    <property type="match status" value="1"/>
</dbReference>
<dbReference type="GO" id="GO:0003700">
    <property type="term" value="F:DNA-binding transcription factor activity"/>
    <property type="evidence" value="ECO:0007669"/>
    <property type="project" value="InterPro"/>
</dbReference>
<dbReference type="InterPro" id="IPR036388">
    <property type="entry name" value="WH-like_DNA-bd_sf"/>
</dbReference>
<dbReference type="Gene3D" id="1.10.10.10">
    <property type="entry name" value="Winged helix-like DNA-binding domain superfamily/Winged helix DNA-binding domain"/>
    <property type="match status" value="1"/>
</dbReference>
<evidence type="ECO:0000313" key="6">
    <source>
        <dbReference type="Proteomes" id="UP000277811"/>
    </source>
</evidence>
<protein>
    <recommendedName>
        <fullName evidence="4">HTH marR-type domain-containing protein</fullName>
    </recommendedName>
</protein>
<dbReference type="InterPro" id="IPR036390">
    <property type="entry name" value="WH_DNA-bd_sf"/>
</dbReference>
<organism evidence="5 6">
    <name type="scientific">Lucifera butyrica</name>
    <dbReference type="NCBI Taxonomy" id="1351585"/>
    <lineage>
        <taxon>Bacteria</taxon>
        <taxon>Bacillati</taxon>
        <taxon>Bacillota</taxon>
        <taxon>Negativicutes</taxon>
        <taxon>Veillonellales</taxon>
        <taxon>Veillonellaceae</taxon>
        <taxon>Lucifera</taxon>
    </lineage>
</organism>
<dbReference type="Proteomes" id="UP000277811">
    <property type="component" value="Unassembled WGS sequence"/>
</dbReference>
<evidence type="ECO:0000256" key="1">
    <source>
        <dbReference type="ARBA" id="ARBA00023015"/>
    </source>
</evidence>
<dbReference type="InterPro" id="IPR000835">
    <property type="entry name" value="HTH_MarR-typ"/>
</dbReference>
<dbReference type="PANTHER" id="PTHR42756">
    <property type="entry name" value="TRANSCRIPTIONAL REGULATOR, MARR"/>
    <property type="match status" value="1"/>
</dbReference>
<keyword evidence="1" id="KW-0805">Transcription regulation</keyword>
<dbReference type="SMART" id="SM00347">
    <property type="entry name" value="HTH_MARR"/>
    <property type="match status" value="1"/>
</dbReference>
<evidence type="ECO:0000256" key="2">
    <source>
        <dbReference type="ARBA" id="ARBA00023125"/>
    </source>
</evidence>
<sequence>MKSQECRSIGKWISVLYRQSQIYMNNELRPYGLNSSEYVYLINLAQYEGVNQKYLSDMLIIDDALTTRVMKSLERKGYLIRKKSLEDKRSYNVSLTEKGKEIQPIIMEKLHYWTEILSKGLNEGEINYIIEKLQLMSKNALLITKGEKMEGT</sequence>
<reference evidence="5 6" key="1">
    <citation type="submission" date="2018-06" db="EMBL/GenBank/DDBJ databases">
        <authorList>
            <person name="Strepis N."/>
        </authorList>
    </citation>
    <scope>NUCLEOTIDE SEQUENCE [LARGE SCALE GENOMIC DNA]</scope>
    <source>
        <strain evidence="5">LUCI</strain>
    </source>
</reference>
<dbReference type="OrthoDB" id="1625202at2"/>
<evidence type="ECO:0000256" key="3">
    <source>
        <dbReference type="ARBA" id="ARBA00023163"/>
    </source>
</evidence>